<feature type="domain" description="BD-FAE-like" evidence="2">
    <location>
        <begin position="25"/>
        <end position="206"/>
    </location>
</feature>
<accession>A0A179DB98</accession>
<proteinExistence type="predicted"/>
<protein>
    <submittedName>
        <fullName evidence="3">Esterase</fullName>
    </submittedName>
</protein>
<keyword evidence="1" id="KW-0378">Hydrolase</keyword>
<dbReference type="Proteomes" id="UP000078459">
    <property type="component" value="Unassembled WGS sequence"/>
</dbReference>
<sequence>MLSSCFSSKKIKDLAYADKGERNLLDIYRPANKDKLHDVIIFIHGGSWRSSKKDTYWFLGRNFARKGKVFVAINYPLAPDYQYQEMGYDCAKAIKWVKDSISKYGGNPDRIFLMGHSAGGHLAALVNQDPKYFAKAGIKNPIKGVILNDPFGLDIYQYLKAQINTDDEYVPGFLQVFSKDEKAWKDASPMLKIDQIKNPYMMFVGGDTFPAIKQQTPLFEQKMKEDDKEVSLDVIEGKKHIAMITQMIFGWNNLYDRIIEFTDKH</sequence>
<name>A0A179DB98_9SPHI</name>
<dbReference type="Gene3D" id="3.40.50.1820">
    <property type="entry name" value="alpha/beta hydrolase"/>
    <property type="match status" value="1"/>
</dbReference>
<dbReference type="SUPFAM" id="SSF53474">
    <property type="entry name" value="alpha/beta-Hydrolases"/>
    <property type="match status" value="1"/>
</dbReference>
<keyword evidence="4" id="KW-1185">Reference proteome</keyword>
<evidence type="ECO:0000313" key="3">
    <source>
        <dbReference type="EMBL" id="OAQ38194.1"/>
    </source>
</evidence>
<organism evidence="3 4">
    <name type="scientific">Pedobacter psychrophilus</name>
    <dbReference type="NCBI Taxonomy" id="1826909"/>
    <lineage>
        <taxon>Bacteria</taxon>
        <taxon>Pseudomonadati</taxon>
        <taxon>Bacteroidota</taxon>
        <taxon>Sphingobacteriia</taxon>
        <taxon>Sphingobacteriales</taxon>
        <taxon>Sphingobacteriaceae</taxon>
        <taxon>Pedobacter</taxon>
    </lineage>
</organism>
<dbReference type="STRING" id="1826909.A5893_15460"/>
<dbReference type="InterPro" id="IPR049492">
    <property type="entry name" value="BD-FAE-like_dom"/>
</dbReference>
<dbReference type="GO" id="GO:0016787">
    <property type="term" value="F:hydrolase activity"/>
    <property type="evidence" value="ECO:0007669"/>
    <property type="project" value="UniProtKB-KW"/>
</dbReference>
<evidence type="ECO:0000259" key="2">
    <source>
        <dbReference type="Pfam" id="PF20434"/>
    </source>
</evidence>
<dbReference type="PANTHER" id="PTHR48081:SF33">
    <property type="entry name" value="KYNURENINE FORMAMIDASE"/>
    <property type="match status" value="1"/>
</dbReference>
<evidence type="ECO:0000313" key="4">
    <source>
        <dbReference type="Proteomes" id="UP000078459"/>
    </source>
</evidence>
<comment type="caution">
    <text evidence="3">The sequence shown here is derived from an EMBL/GenBank/DDBJ whole genome shotgun (WGS) entry which is preliminary data.</text>
</comment>
<dbReference type="OrthoDB" id="9777975at2"/>
<dbReference type="AlphaFoldDB" id="A0A179DB98"/>
<dbReference type="InterPro" id="IPR029058">
    <property type="entry name" value="AB_hydrolase_fold"/>
</dbReference>
<reference evidence="3 4" key="1">
    <citation type="submission" date="2016-04" db="EMBL/GenBank/DDBJ databases">
        <authorList>
            <person name="Evans L.H."/>
            <person name="Alamgir A."/>
            <person name="Owens N."/>
            <person name="Weber N.D."/>
            <person name="Virtaneva K."/>
            <person name="Barbian K."/>
            <person name="Babar A."/>
            <person name="Rosenke K."/>
        </authorList>
    </citation>
    <scope>NUCLEOTIDE SEQUENCE [LARGE SCALE GENOMIC DNA]</scope>
    <source>
        <strain evidence="3 4">CCM 8644</strain>
    </source>
</reference>
<dbReference type="EMBL" id="LWHJ01000031">
    <property type="protein sequence ID" value="OAQ38194.1"/>
    <property type="molecule type" value="Genomic_DNA"/>
</dbReference>
<evidence type="ECO:0000256" key="1">
    <source>
        <dbReference type="ARBA" id="ARBA00022801"/>
    </source>
</evidence>
<reference evidence="3 4" key="2">
    <citation type="submission" date="2016-06" db="EMBL/GenBank/DDBJ databases">
        <title>Pedobacter psychrophilus sp. nov., isolated from Antarctic fragmentary rock.</title>
        <authorList>
            <person name="Svec P."/>
        </authorList>
    </citation>
    <scope>NUCLEOTIDE SEQUENCE [LARGE SCALE GENOMIC DNA]</scope>
    <source>
        <strain evidence="3 4">CCM 8644</strain>
    </source>
</reference>
<gene>
    <name evidence="3" type="ORF">A5893_15460</name>
</gene>
<dbReference type="InterPro" id="IPR050300">
    <property type="entry name" value="GDXG_lipolytic_enzyme"/>
</dbReference>
<dbReference type="PANTHER" id="PTHR48081">
    <property type="entry name" value="AB HYDROLASE SUPERFAMILY PROTEIN C4A8.06C"/>
    <property type="match status" value="1"/>
</dbReference>
<dbReference type="Pfam" id="PF20434">
    <property type="entry name" value="BD-FAE"/>
    <property type="match status" value="1"/>
</dbReference>